<evidence type="ECO:0000313" key="3">
    <source>
        <dbReference type="EMBL" id="SHH56652.1"/>
    </source>
</evidence>
<dbReference type="AlphaFoldDB" id="A0A1M5U0V2"/>
<feature type="domain" description="Filamentation induced by cAMP protein Fic-like C-terminal" evidence="2">
    <location>
        <begin position="91"/>
        <end position="141"/>
    </location>
</feature>
<dbReference type="Pfam" id="PF21247">
    <property type="entry name" value="Fic-like_C"/>
    <property type="match status" value="1"/>
</dbReference>
<accession>A0A1M5U0V2</accession>
<protein>
    <submittedName>
        <fullName evidence="3">DNA binding domain-containing protein, excisionase family</fullName>
    </submittedName>
</protein>
<dbReference type="Pfam" id="PF12728">
    <property type="entry name" value="HTH_17"/>
    <property type="match status" value="1"/>
</dbReference>
<dbReference type="RefSeq" id="WP_073075875.1">
    <property type="nucleotide sequence ID" value="NZ_FQXV01000001.1"/>
</dbReference>
<gene>
    <name evidence="3" type="ORF">SAMN02745823_00312</name>
</gene>
<organism evidence="3 4">
    <name type="scientific">Sporobacter termitidis DSM 10068</name>
    <dbReference type="NCBI Taxonomy" id="1123282"/>
    <lineage>
        <taxon>Bacteria</taxon>
        <taxon>Bacillati</taxon>
        <taxon>Bacillota</taxon>
        <taxon>Clostridia</taxon>
        <taxon>Eubacteriales</taxon>
        <taxon>Oscillospiraceae</taxon>
        <taxon>Sporobacter</taxon>
    </lineage>
</organism>
<reference evidence="3 4" key="1">
    <citation type="submission" date="2016-11" db="EMBL/GenBank/DDBJ databases">
        <authorList>
            <person name="Jaros S."/>
            <person name="Januszkiewicz K."/>
            <person name="Wedrychowicz H."/>
        </authorList>
    </citation>
    <scope>NUCLEOTIDE SEQUENCE [LARGE SCALE GENOMIC DNA]</scope>
    <source>
        <strain evidence="3 4">DSM 10068</strain>
    </source>
</reference>
<evidence type="ECO:0000259" key="2">
    <source>
        <dbReference type="Pfam" id="PF21247"/>
    </source>
</evidence>
<dbReference type="Proteomes" id="UP000183995">
    <property type="component" value="Unassembled WGS sequence"/>
</dbReference>
<sequence length="155" mass="18547">MKKTTLTIDELYLSMFEQYEDILTVEEVAHMMRLDAKRVYRMIRSGELKSMNVERAIRVPKLWVIEYIQKYGFIRQEKIHRQRRAEVTVFCQTPKSRKQIQEFLDLADRKFFRDSVLHPLLEEGVLEMTIPNNPAHVKQCYIATKHLSSEENELE</sequence>
<dbReference type="InterPro" id="IPR049514">
    <property type="entry name" value="Fic-like_C"/>
</dbReference>
<proteinExistence type="predicted"/>
<evidence type="ECO:0000259" key="1">
    <source>
        <dbReference type="Pfam" id="PF12728"/>
    </source>
</evidence>
<name>A0A1M5U0V2_9FIRM</name>
<evidence type="ECO:0000313" key="4">
    <source>
        <dbReference type="Proteomes" id="UP000183995"/>
    </source>
</evidence>
<keyword evidence="4" id="KW-1185">Reference proteome</keyword>
<dbReference type="InterPro" id="IPR041657">
    <property type="entry name" value="HTH_17"/>
</dbReference>
<dbReference type="STRING" id="1123282.SAMN02745823_00312"/>
<feature type="domain" description="Helix-turn-helix" evidence="1">
    <location>
        <begin position="23"/>
        <end position="70"/>
    </location>
</feature>
<dbReference type="EMBL" id="FQXV01000001">
    <property type="protein sequence ID" value="SHH56652.1"/>
    <property type="molecule type" value="Genomic_DNA"/>
</dbReference>